<keyword evidence="9" id="KW-0863">Zinc-finger</keyword>
<comment type="subcellular location">
    <subcellularLocation>
        <location evidence="2">Membrane</location>
        <topology evidence="2">Single-pass membrane protein</topology>
    </subcellularLocation>
</comment>
<keyword evidence="11" id="KW-0862">Zinc</keyword>
<gene>
    <name evidence="17" type="ORF">ILEXP_LOCUS48130</name>
</gene>
<proteinExistence type="inferred from homology"/>
<dbReference type="InterPro" id="IPR046948">
    <property type="entry name" value="ATL20-22-like"/>
</dbReference>
<dbReference type="GO" id="GO:0016020">
    <property type="term" value="C:membrane"/>
    <property type="evidence" value="ECO:0007669"/>
    <property type="project" value="UniProtKB-SubCell"/>
</dbReference>
<organism evidence="17 18">
    <name type="scientific">Ilex paraguariensis</name>
    <name type="common">yerba mate</name>
    <dbReference type="NCBI Taxonomy" id="185542"/>
    <lineage>
        <taxon>Eukaryota</taxon>
        <taxon>Viridiplantae</taxon>
        <taxon>Streptophyta</taxon>
        <taxon>Embryophyta</taxon>
        <taxon>Tracheophyta</taxon>
        <taxon>Spermatophyta</taxon>
        <taxon>Magnoliopsida</taxon>
        <taxon>eudicotyledons</taxon>
        <taxon>Gunneridae</taxon>
        <taxon>Pentapetalae</taxon>
        <taxon>asterids</taxon>
        <taxon>campanulids</taxon>
        <taxon>Aquifoliales</taxon>
        <taxon>Aquifoliaceae</taxon>
        <taxon>Ilex</taxon>
    </lineage>
</organism>
<sequence>MASSFLFLIHFLLFVFLPLTLEAAQEDKRRVFRCSRHGPSIRFPFWVKAFHSDCYRYPGFELSCDKNKQTILDLPFSVKLFVKKIDYKSQVIRLYDPDGCVPAKLPNLNLSASPFQFNEIYLGNYSLFNCSAPGRQIYLSIPCLRASAYQVYAIDSSSNIHYYPLTSCINIHNLEESVPYNIFHQRGKLQLRWSEPNCRFCEAEGNICRLKDNTTENETECVAKSKTRKGHEFKKRLRTGDVVFCFWG</sequence>
<dbReference type="PANTHER" id="PTHR46279:SF9">
    <property type="entry name" value="OS01G0116300 PROTEIN"/>
    <property type="match status" value="1"/>
</dbReference>
<evidence type="ECO:0000256" key="5">
    <source>
        <dbReference type="ARBA" id="ARBA00022679"/>
    </source>
</evidence>
<comment type="similarity">
    <text evidence="14">Belongs to the RING-type zinc finger family. ATL subfamily.</text>
</comment>
<accession>A0ABC8UD35</accession>
<evidence type="ECO:0000313" key="17">
    <source>
        <dbReference type="EMBL" id="CAK9178214.1"/>
    </source>
</evidence>
<evidence type="ECO:0000256" key="3">
    <source>
        <dbReference type="ARBA" id="ARBA00004906"/>
    </source>
</evidence>
<dbReference type="Proteomes" id="UP001642360">
    <property type="component" value="Unassembled WGS sequence"/>
</dbReference>
<evidence type="ECO:0000256" key="12">
    <source>
        <dbReference type="ARBA" id="ARBA00022989"/>
    </source>
</evidence>
<evidence type="ECO:0000256" key="15">
    <source>
        <dbReference type="SAM" id="SignalP"/>
    </source>
</evidence>
<protein>
    <recommendedName>
        <fullName evidence="4">RING-type E3 ubiquitin transferase</fullName>
        <ecNumber evidence="4">2.3.2.27</ecNumber>
    </recommendedName>
</protein>
<evidence type="ECO:0000256" key="9">
    <source>
        <dbReference type="ARBA" id="ARBA00022771"/>
    </source>
</evidence>
<feature type="signal peptide" evidence="15">
    <location>
        <begin position="1"/>
        <end position="23"/>
    </location>
</feature>
<evidence type="ECO:0000256" key="14">
    <source>
        <dbReference type="ARBA" id="ARBA00024209"/>
    </source>
</evidence>
<evidence type="ECO:0000256" key="2">
    <source>
        <dbReference type="ARBA" id="ARBA00004167"/>
    </source>
</evidence>
<evidence type="ECO:0000256" key="6">
    <source>
        <dbReference type="ARBA" id="ARBA00022692"/>
    </source>
</evidence>
<feature type="chain" id="PRO_5044809855" description="RING-type E3 ubiquitin transferase" evidence="15">
    <location>
        <begin position="24"/>
        <end position="248"/>
    </location>
</feature>
<evidence type="ECO:0000256" key="10">
    <source>
        <dbReference type="ARBA" id="ARBA00022786"/>
    </source>
</evidence>
<keyword evidence="12" id="KW-1133">Transmembrane helix</keyword>
<feature type="domain" description="Wall-associated receptor kinase galacturonan-binding" evidence="16">
    <location>
        <begin position="33"/>
        <end position="96"/>
    </location>
</feature>
<comment type="pathway">
    <text evidence="3">Protein modification; protein ubiquitination.</text>
</comment>
<keyword evidence="13" id="KW-0472">Membrane</keyword>
<evidence type="ECO:0000256" key="1">
    <source>
        <dbReference type="ARBA" id="ARBA00000900"/>
    </source>
</evidence>
<keyword evidence="18" id="KW-1185">Reference proteome</keyword>
<dbReference type="EMBL" id="CAUOFW020007257">
    <property type="protein sequence ID" value="CAK9178214.1"/>
    <property type="molecule type" value="Genomic_DNA"/>
</dbReference>
<evidence type="ECO:0000259" key="16">
    <source>
        <dbReference type="Pfam" id="PF13947"/>
    </source>
</evidence>
<evidence type="ECO:0000256" key="7">
    <source>
        <dbReference type="ARBA" id="ARBA00022723"/>
    </source>
</evidence>
<evidence type="ECO:0000256" key="4">
    <source>
        <dbReference type="ARBA" id="ARBA00012483"/>
    </source>
</evidence>
<dbReference type="GO" id="GO:0008270">
    <property type="term" value="F:zinc ion binding"/>
    <property type="evidence" value="ECO:0007669"/>
    <property type="project" value="UniProtKB-KW"/>
</dbReference>
<keyword evidence="7" id="KW-0479">Metal-binding</keyword>
<dbReference type="PANTHER" id="PTHR46279">
    <property type="entry name" value="RING/U-BOX SUPERFAMILY PROTEIN"/>
    <property type="match status" value="1"/>
</dbReference>
<dbReference type="Pfam" id="PF13947">
    <property type="entry name" value="GUB_WAK_bind"/>
    <property type="match status" value="1"/>
</dbReference>
<evidence type="ECO:0000256" key="13">
    <source>
        <dbReference type="ARBA" id="ARBA00023136"/>
    </source>
</evidence>
<name>A0ABC8UD35_9AQUA</name>
<dbReference type="AlphaFoldDB" id="A0ABC8UD35"/>
<keyword evidence="10" id="KW-0833">Ubl conjugation pathway</keyword>
<keyword evidence="6" id="KW-0812">Transmembrane</keyword>
<reference evidence="17 18" key="1">
    <citation type="submission" date="2024-02" db="EMBL/GenBank/DDBJ databases">
        <authorList>
            <person name="Vignale AGUSTIN F."/>
            <person name="Sosa J E."/>
            <person name="Modenutti C."/>
        </authorList>
    </citation>
    <scope>NUCLEOTIDE SEQUENCE [LARGE SCALE GENOMIC DNA]</scope>
</reference>
<evidence type="ECO:0000256" key="8">
    <source>
        <dbReference type="ARBA" id="ARBA00022729"/>
    </source>
</evidence>
<keyword evidence="8 15" id="KW-0732">Signal</keyword>
<dbReference type="EC" id="2.3.2.27" evidence="4"/>
<dbReference type="InterPro" id="IPR025287">
    <property type="entry name" value="WAK_GUB"/>
</dbReference>
<dbReference type="GO" id="GO:0061630">
    <property type="term" value="F:ubiquitin protein ligase activity"/>
    <property type="evidence" value="ECO:0007669"/>
    <property type="project" value="UniProtKB-EC"/>
</dbReference>
<comment type="catalytic activity">
    <reaction evidence="1">
        <text>S-ubiquitinyl-[E2 ubiquitin-conjugating enzyme]-L-cysteine + [acceptor protein]-L-lysine = [E2 ubiquitin-conjugating enzyme]-L-cysteine + N(6)-ubiquitinyl-[acceptor protein]-L-lysine.</text>
        <dbReference type="EC" id="2.3.2.27"/>
    </reaction>
</comment>
<evidence type="ECO:0000256" key="11">
    <source>
        <dbReference type="ARBA" id="ARBA00022833"/>
    </source>
</evidence>
<evidence type="ECO:0000313" key="18">
    <source>
        <dbReference type="Proteomes" id="UP001642360"/>
    </source>
</evidence>
<comment type="caution">
    <text evidence="17">The sequence shown here is derived from an EMBL/GenBank/DDBJ whole genome shotgun (WGS) entry which is preliminary data.</text>
</comment>
<keyword evidence="5" id="KW-0808">Transferase</keyword>